<dbReference type="PROSITE" id="PS51257">
    <property type="entry name" value="PROKAR_LIPOPROTEIN"/>
    <property type="match status" value="1"/>
</dbReference>
<proteinExistence type="predicted"/>
<name>A0A853JM93_9FIRM</name>
<evidence type="ECO:0000313" key="2">
    <source>
        <dbReference type="Proteomes" id="UP000586254"/>
    </source>
</evidence>
<reference evidence="1 2" key="1">
    <citation type="submission" date="2020-07" db="EMBL/GenBank/DDBJ databases">
        <title>Organ Donor 1.</title>
        <authorList>
            <person name="Marsh A.J."/>
            <person name="Azcarate-Peril M.A."/>
        </authorList>
    </citation>
    <scope>NUCLEOTIDE SEQUENCE [LARGE SCALE GENOMIC DNA]</scope>
    <source>
        <strain evidence="1 2">AMC0717</strain>
    </source>
</reference>
<evidence type="ECO:0008006" key="3">
    <source>
        <dbReference type="Google" id="ProtNLM"/>
    </source>
</evidence>
<comment type="caution">
    <text evidence="1">The sequence shown here is derived from an EMBL/GenBank/DDBJ whole genome shotgun (WGS) entry which is preliminary data.</text>
</comment>
<dbReference type="RefSeq" id="WP_180493170.1">
    <property type="nucleotide sequence ID" value="NZ_JACCKS010000006.1"/>
</dbReference>
<organism evidence="1 2">
    <name type="scientific">Eubacterium callanderi</name>
    <dbReference type="NCBI Taxonomy" id="53442"/>
    <lineage>
        <taxon>Bacteria</taxon>
        <taxon>Bacillati</taxon>
        <taxon>Bacillota</taxon>
        <taxon>Clostridia</taxon>
        <taxon>Eubacteriales</taxon>
        <taxon>Eubacteriaceae</taxon>
        <taxon>Eubacterium</taxon>
    </lineage>
</organism>
<protein>
    <recommendedName>
        <fullName evidence="3">Lipoprotein</fullName>
    </recommendedName>
</protein>
<accession>A0A853JM93</accession>
<dbReference type="AlphaFoldDB" id="A0A853JM93"/>
<gene>
    <name evidence="1" type="ORF">H0N91_06700</name>
</gene>
<dbReference type="Proteomes" id="UP000586254">
    <property type="component" value="Unassembled WGS sequence"/>
</dbReference>
<sequence>MKKKNIAIVLLAVITILLLVFGCGKKSSPQAEAKVFDTAGTYSDQATYGDVQIKSDGVTLENATITGTLTVDKAVGEGTVIIRNSRISKDTDINGGGANSVHFEKTVLNKINVNKKDVRLILDKESETAELNVAQPAKLELSGKVTTLSIAKNGGGSTIAIAKDAKVETSSWTARLK</sequence>
<dbReference type="EMBL" id="JACCKS010000006">
    <property type="protein sequence ID" value="NZA37835.1"/>
    <property type="molecule type" value="Genomic_DNA"/>
</dbReference>
<evidence type="ECO:0000313" key="1">
    <source>
        <dbReference type="EMBL" id="NZA37835.1"/>
    </source>
</evidence>